<dbReference type="PANTHER" id="PTHR33273">
    <property type="entry name" value="DOMAIN-CONTAINING PROTEIN, PUTATIVE-RELATED"/>
    <property type="match status" value="1"/>
</dbReference>
<dbReference type="SUPFAM" id="SSF56219">
    <property type="entry name" value="DNase I-like"/>
    <property type="match status" value="1"/>
</dbReference>
<keyword evidence="2" id="KW-0255">Endonuclease</keyword>
<keyword evidence="2" id="KW-0378">Hydrolase</keyword>
<feature type="compositionally biased region" description="Polar residues" evidence="1">
    <location>
        <begin position="28"/>
        <end position="39"/>
    </location>
</feature>
<dbReference type="GO" id="GO:0004519">
    <property type="term" value="F:endonuclease activity"/>
    <property type="evidence" value="ECO:0007669"/>
    <property type="project" value="UniProtKB-KW"/>
</dbReference>
<dbReference type="EMBL" id="CABPRJ010001606">
    <property type="protein sequence ID" value="VVC39080.1"/>
    <property type="molecule type" value="Genomic_DNA"/>
</dbReference>
<proteinExistence type="predicted"/>
<dbReference type="GO" id="GO:0004527">
    <property type="term" value="F:exonuclease activity"/>
    <property type="evidence" value="ECO:0007669"/>
    <property type="project" value="UniProtKB-KW"/>
</dbReference>
<organism evidence="2 3">
    <name type="scientific">Cinara cedri</name>
    <dbReference type="NCBI Taxonomy" id="506608"/>
    <lineage>
        <taxon>Eukaryota</taxon>
        <taxon>Metazoa</taxon>
        <taxon>Ecdysozoa</taxon>
        <taxon>Arthropoda</taxon>
        <taxon>Hexapoda</taxon>
        <taxon>Insecta</taxon>
        <taxon>Pterygota</taxon>
        <taxon>Neoptera</taxon>
        <taxon>Paraneoptera</taxon>
        <taxon>Hemiptera</taxon>
        <taxon>Sternorrhyncha</taxon>
        <taxon>Aphidomorpha</taxon>
        <taxon>Aphidoidea</taxon>
        <taxon>Aphididae</taxon>
        <taxon>Lachninae</taxon>
        <taxon>Cinara</taxon>
    </lineage>
</organism>
<dbReference type="AlphaFoldDB" id="A0A5E4N359"/>
<evidence type="ECO:0000313" key="3">
    <source>
        <dbReference type="Proteomes" id="UP000325440"/>
    </source>
</evidence>
<evidence type="ECO:0000256" key="1">
    <source>
        <dbReference type="SAM" id="MobiDB-lite"/>
    </source>
</evidence>
<feature type="region of interest" description="Disordered" evidence="1">
    <location>
        <begin position="23"/>
        <end position="49"/>
    </location>
</feature>
<dbReference type="PANTHER" id="PTHR33273:SF2">
    <property type="entry name" value="ENDONUCLEASE_EXONUCLEASE_PHOSPHATASE DOMAIN-CONTAINING PROTEIN"/>
    <property type="match status" value="1"/>
</dbReference>
<keyword evidence="2" id="KW-0540">Nuclease</keyword>
<dbReference type="OrthoDB" id="6624230at2759"/>
<gene>
    <name evidence="2" type="ORF">CINCED_3A022129</name>
</gene>
<feature type="non-terminal residue" evidence="2">
    <location>
        <position position="1"/>
    </location>
</feature>
<reference evidence="2 3" key="1">
    <citation type="submission" date="2019-08" db="EMBL/GenBank/DDBJ databases">
        <authorList>
            <person name="Alioto T."/>
            <person name="Alioto T."/>
            <person name="Gomez Garrido J."/>
        </authorList>
    </citation>
    <scope>NUCLEOTIDE SEQUENCE [LARGE SCALE GENOMIC DNA]</scope>
</reference>
<dbReference type="InterPro" id="IPR036691">
    <property type="entry name" value="Endo/exonu/phosph_ase_sf"/>
</dbReference>
<protein>
    <submittedName>
        <fullName evidence="2">Endonuclease/exonuclease/phosphatase</fullName>
    </submittedName>
</protein>
<keyword evidence="2" id="KW-0269">Exonuclease</keyword>
<sequence>SGSKVSLPTIKIFKTSTSYNSNNNGSGLTVQTKHSSSPDTFPHPKGNKTNNYFFTPNRYEVLKDNVESSEPIEMTTESVPQTLPLPPIFITSTIDYRDFCNQIKSISGDEGFLCKSTSKNLKLSLYSSNSFRQTIKLLNDNSIEYHTYQAKEDKPYRVVLKYLYHSIPTDYISQELTELDLNPETNNSDIFKLEILCYSKIKIEEPHTRRDLPQYHRCQNYGHTRSYCNRKPRCLRCELDHLSDMCDKSKDLPATCALCGEGHPSNYKGCTVHKQLQKSRTVQIADQRLTKPSITDATNSISNQPKNFVQDSSSSFQNLTDKNIDIALISETHFIPNSCINVHGYKGYFACHPDGSSHAGLALYIKSNLSHYPLPPYIFPHIQASGGDYNAKNPNWGNRSPNTRGRALLNCITYNNL</sequence>
<dbReference type="Proteomes" id="UP000325440">
    <property type="component" value="Unassembled WGS sequence"/>
</dbReference>
<evidence type="ECO:0000313" key="2">
    <source>
        <dbReference type="EMBL" id="VVC39080.1"/>
    </source>
</evidence>
<accession>A0A5E4N359</accession>
<name>A0A5E4N359_9HEMI</name>
<keyword evidence="3" id="KW-1185">Reference proteome</keyword>